<dbReference type="Pfam" id="PF03372">
    <property type="entry name" value="Exo_endo_phos"/>
    <property type="match status" value="1"/>
</dbReference>
<dbReference type="PANTHER" id="PTHR11371:SF31">
    <property type="entry name" value="EXTRACELLULAR NUCLEASE"/>
    <property type="match status" value="1"/>
</dbReference>
<dbReference type="GO" id="GO:0004519">
    <property type="term" value="F:endonuclease activity"/>
    <property type="evidence" value="ECO:0007669"/>
    <property type="project" value="UniProtKB-KW"/>
</dbReference>
<evidence type="ECO:0000313" key="3">
    <source>
        <dbReference type="Proteomes" id="UP000190541"/>
    </source>
</evidence>
<keyword evidence="2" id="KW-0378">Hydrolase</keyword>
<dbReference type="Gene3D" id="3.60.10.10">
    <property type="entry name" value="Endonuclease/exonuclease/phosphatase"/>
    <property type="match status" value="1"/>
</dbReference>
<dbReference type="AlphaFoldDB" id="A0A1T5APJ0"/>
<keyword evidence="2" id="KW-0269">Exonuclease</keyword>
<dbReference type="EMBL" id="FUYS01000002">
    <property type="protein sequence ID" value="SKB36513.1"/>
    <property type="molecule type" value="Genomic_DNA"/>
</dbReference>
<sequence length="329" mass="37551">MDNLAATPHLMPAMPKITDTPPHNVRQELQFLAADLDEQLPTKQLDRNVLICTWNIRAFGGLTEEWQASDQQSPKRDLQSLLCIVTILKRFDIIAVQEVKGNFKALRHALKLMGPHWGFLMTDVTKGRPGNDERLAFLFDTRKVKLSGLACEVVIPDDVLEENRALNNNSLQRQFARTPYGVSFLVGGKTFVLLTLHVLYGTPASRIPELQAIADWVHDWADELHSWNHSLITLGDFNIAKAGDPTYEAFVSKGLHVPADLQDIDRTIFKKTYSFYDQIAWFESELSMTYSRGGVYDFRGKVLQSRNYNESQLSWRISDHFPLWAEFLT</sequence>
<keyword evidence="2" id="KW-0255">Endonuclease</keyword>
<dbReference type="PANTHER" id="PTHR11371">
    <property type="entry name" value="DEOXYRIBONUCLEASE"/>
    <property type="match status" value="1"/>
</dbReference>
<evidence type="ECO:0000313" key="2">
    <source>
        <dbReference type="EMBL" id="SKB36513.1"/>
    </source>
</evidence>
<feature type="domain" description="Endonuclease/exonuclease/phosphatase" evidence="1">
    <location>
        <begin position="52"/>
        <end position="249"/>
    </location>
</feature>
<evidence type="ECO:0000259" key="1">
    <source>
        <dbReference type="Pfam" id="PF03372"/>
    </source>
</evidence>
<protein>
    <submittedName>
        <fullName evidence="2">Endonuclease/Exonuclease/phosphatase family protein</fullName>
    </submittedName>
</protein>
<dbReference type="GO" id="GO:0004527">
    <property type="term" value="F:exonuclease activity"/>
    <property type="evidence" value="ECO:0007669"/>
    <property type="project" value="UniProtKB-KW"/>
</dbReference>
<accession>A0A1T5APJ0</accession>
<keyword evidence="2" id="KW-0540">Nuclease</keyword>
<dbReference type="CDD" id="cd10283">
    <property type="entry name" value="MnuA_DNase1-like"/>
    <property type="match status" value="1"/>
</dbReference>
<organism evidence="2 3">
    <name type="scientific">Parapedobacter luteus</name>
    <dbReference type="NCBI Taxonomy" id="623280"/>
    <lineage>
        <taxon>Bacteria</taxon>
        <taxon>Pseudomonadati</taxon>
        <taxon>Bacteroidota</taxon>
        <taxon>Sphingobacteriia</taxon>
        <taxon>Sphingobacteriales</taxon>
        <taxon>Sphingobacteriaceae</taxon>
        <taxon>Parapedobacter</taxon>
    </lineage>
</organism>
<keyword evidence="3" id="KW-1185">Reference proteome</keyword>
<gene>
    <name evidence="2" type="ORF">SAMN05660226_00922</name>
</gene>
<dbReference type="InterPro" id="IPR005135">
    <property type="entry name" value="Endo/exonuclease/phosphatase"/>
</dbReference>
<dbReference type="SUPFAM" id="SSF56219">
    <property type="entry name" value="DNase I-like"/>
    <property type="match status" value="1"/>
</dbReference>
<name>A0A1T5APJ0_9SPHI</name>
<dbReference type="Proteomes" id="UP000190541">
    <property type="component" value="Unassembled WGS sequence"/>
</dbReference>
<dbReference type="InterPro" id="IPR036691">
    <property type="entry name" value="Endo/exonu/phosph_ase_sf"/>
</dbReference>
<dbReference type="STRING" id="623280.SAMN05660226_00922"/>
<proteinExistence type="predicted"/>
<reference evidence="2 3" key="1">
    <citation type="submission" date="2017-02" db="EMBL/GenBank/DDBJ databases">
        <authorList>
            <person name="Peterson S.W."/>
        </authorList>
    </citation>
    <scope>NUCLEOTIDE SEQUENCE [LARGE SCALE GENOMIC DNA]</scope>
    <source>
        <strain evidence="2 3">DSM 22899</strain>
    </source>
</reference>